<dbReference type="GO" id="GO:0006784">
    <property type="term" value="P:heme A biosynthetic process"/>
    <property type="evidence" value="ECO:0007669"/>
    <property type="project" value="InterPro"/>
</dbReference>
<evidence type="ECO:0000256" key="9">
    <source>
        <dbReference type="ARBA" id="ARBA00023136"/>
    </source>
</evidence>
<evidence type="ECO:0000256" key="3">
    <source>
        <dbReference type="ARBA" id="ARBA00022692"/>
    </source>
</evidence>
<comment type="catalytic activity">
    <reaction evidence="11">
        <text>Fe(II)-heme o + 2 A + H2O = Fe(II)-heme a + 2 AH2</text>
        <dbReference type="Rhea" id="RHEA:63388"/>
        <dbReference type="ChEBI" id="CHEBI:13193"/>
        <dbReference type="ChEBI" id="CHEBI:15377"/>
        <dbReference type="ChEBI" id="CHEBI:17499"/>
        <dbReference type="ChEBI" id="CHEBI:60530"/>
        <dbReference type="ChEBI" id="CHEBI:61715"/>
        <dbReference type="EC" id="1.17.99.9"/>
    </reaction>
    <physiologicalReaction direction="left-to-right" evidence="11">
        <dbReference type="Rhea" id="RHEA:63389"/>
    </physiologicalReaction>
</comment>
<accession>A0A2P8D4L5</accession>
<dbReference type="GO" id="GO:0016020">
    <property type="term" value="C:membrane"/>
    <property type="evidence" value="ECO:0007669"/>
    <property type="project" value="UniProtKB-SubCell"/>
</dbReference>
<dbReference type="Proteomes" id="UP000240572">
    <property type="component" value="Unassembled WGS sequence"/>
</dbReference>
<keyword evidence="3 12" id="KW-0812">Transmembrane</keyword>
<feature type="transmembrane region" description="Helical" evidence="12">
    <location>
        <begin position="12"/>
        <end position="30"/>
    </location>
</feature>
<comment type="pathway">
    <text evidence="10">Porphyrin-containing compound metabolism; heme A biosynthesis; heme A from heme O: step 1/1.</text>
</comment>
<keyword evidence="14" id="KW-1185">Reference proteome</keyword>
<evidence type="ECO:0000256" key="6">
    <source>
        <dbReference type="ARBA" id="ARBA00023002"/>
    </source>
</evidence>
<evidence type="ECO:0000313" key="13">
    <source>
        <dbReference type="EMBL" id="PSK92153.1"/>
    </source>
</evidence>
<evidence type="ECO:0000313" key="14">
    <source>
        <dbReference type="Proteomes" id="UP000240572"/>
    </source>
</evidence>
<sequence>MDTNRKNKIVAYWLLTGIFMIIVQVLLGGVTRLTGSGLSITEWKPIMGALPPMGESEWQAAFQKYQGIAQYKYLNNHFTLGDFKFIFFWEWFHRLWARFLGVVFAIPFIYFIVKRYFSKDMVIPLVILFILGGAQGLIGWIMVDSGLNDTNLYVNHIKLSIHFISALVLLCYTLWFALKLLVPARDIVRDKPLHNFLLGAIVLLTVQLIYGAFMAGLKAAMAAATWPTINGDWIPAGLGSNSWINHPINVHFVHRGLAYILFVVVIAGFVKVSRVARQTGSATLLRSARYPLVLVCLQVLLGIFTVISAPKIVPGHFGLFEILAEAHQLVAMFLLIALTVQLFLVRSKGAGSLA</sequence>
<keyword evidence="8" id="KW-0350">Heme biosynthesis</keyword>
<dbReference type="InterPro" id="IPR003780">
    <property type="entry name" value="COX15/CtaA_fam"/>
</dbReference>
<dbReference type="RefSeq" id="WP_106523216.1">
    <property type="nucleotide sequence ID" value="NZ_PYGD01000004.1"/>
</dbReference>
<organism evidence="13 14">
    <name type="scientific">Taibaiella chishuiensis</name>
    <dbReference type="NCBI Taxonomy" id="1434707"/>
    <lineage>
        <taxon>Bacteria</taxon>
        <taxon>Pseudomonadati</taxon>
        <taxon>Bacteroidota</taxon>
        <taxon>Chitinophagia</taxon>
        <taxon>Chitinophagales</taxon>
        <taxon>Chitinophagaceae</taxon>
        <taxon>Taibaiella</taxon>
    </lineage>
</organism>
<evidence type="ECO:0000256" key="7">
    <source>
        <dbReference type="ARBA" id="ARBA00023004"/>
    </source>
</evidence>
<feature type="transmembrane region" description="Helical" evidence="12">
    <location>
        <begin position="290"/>
        <end position="309"/>
    </location>
</feature>
<evidence type="ECO:0000256" key="11">
    <source>
        <dbReference type="ARBA" id="ARBA00048044"/>
    </source>
</evidence>
<feature type="transmembrane region" description="Helical" evidence="12">
    <location>
        <begin position="196"/>
        <end position="217"/>
    </location>
</feature>
<name>A0A2P8D4L5_9BACT</name>
<dbReference type="GO" id="GO:0120547">
    <property type="term" value="F:heme A synthase activity"/>
    <property type="evidence" value="ECO:0007669"/>
    <property type="project" value="UniProtKB-EC"/>
</dbReference>
<proteinExistence type="inferred from homology"/>
<evidence type="ECO:0000256" key="8">
    <source>
        <dbReference type="ARBA" id="ARBA00023133"/>
    </source>
</evidence>
<keyword evidence="5 12" id="KW-1133">Transmembrane helix</keyword>
<evidence type="ECO:0000256" key="10">
    <source>
        <dbReference type="ARBA" id="ARBA00044501"/>
    </source>
</evidence>
<dbReference type="Pfam" id="PF02628">
    <property type="entry name" value="COX15-CtaA"/>
    <property type="match status" value="1"/>
</dbReference>
<feature type="transmembrane region" description="Helical" evidence="12">
    <location>
        <begin position="163"/>
        <end position="184"/>
    </location>
</feature>
<evidence type="ECO:0000256" key="4">
    <source>
        <dbReference type="ARBA" id="ARBA00022723"/>
    </source>
</evidence>
<feature type="transmembrane region" description="Helical" evidence="12">
    <location>
        <begin position="329"/>
        <end position="345"/>
    </location>
</feature>
<reference evidence="13 14" key="1">
    <citation type="submission" date="2018-03" db="EMBL/GenBank/DDBJ databases">
        <title>Genomic Encyclopedia of Type Strains, Phase III (KMG-III): the genomes of soil and plant-associated and newly described type strains.</title>
        <authorList>
            <person name="Whitman W."/>
        </authorList>
    </citation>
    <scope>NUCLEOTIDE SEQUENCE [LARGE SCALE GENOMIC DNA]</scope>
    <source>
        <strain evidence="13 14">CGMCC 1.12700</strain>
    </source>
</reference>
<dbReference type="OrthoDB" id="9793156at2"/>
<dbReference type="InterPro" id="IPR023754">
    <property type="entry name" value="HemeA_Synthase_type2"/>
</dbReference>
<dbReference type="AlphaFoldDB" id="A0A2P8D4L5"/>
<dbReference type="GO" id="GO:0046872">
    <property type="term" value="F:metal ion binding"/>
    <property type="evidence" value="ECO:0007669"/>
    <property type="project" value="UniProtKB-KW"/>
</dbReference>
<evidence type="ECO:0000256" key="5">
    <source>
        <dbReference type="ARBA" id="ARBA00022989"/>
    </source>
</evidence>
<dbReference type="PANTHER" id="PTHR23289:SF2">
    <property type="entry name" value="CYTOCHROME C OXIDASE ASSEMBLY PROTEIN COX15 HOMOLOG"/>
    <property type="match status" value="1"/>
</dbReference>
<comment type="caution">
    <text evidence="13">The sequence shown here is derived from an EMBL/GenBank/DDBJ whole genome shotgun (WGS) entry which is preliminary data.</text>
</comment>
<keyword evidence="7" id="KW-0408">Iron</keyword>
<feature type="transmembrane region" description="Helical" evidence="12">
    <location>
        <begin position="252"/>
        <end position="270"/>
    </location>
</feature>
<evidence type="ECO:0000256" key="12">
    <source>
        <dbReference type="SAM" id="Phobius"/>
    </source>
</evidence>
<evidence type="ECO:0000256" key="1">
    <source>
        <dbReference type="ARBA" id="ARBA00001970"/>
    </source>
</evidence>
<protein>
    <submittedName>
        <fullName evidence="13">Cytochrome c oxidase assembly protein subunit 15</fullName>
    </submittedName>
</protein>
<dbReference type="HAMAP" id="MF_01665">
    <property type="entry name" value="HemeA_synth_type2"/>
    <property type="match status" value="1"/>
</dbReference>
<dbReference type="EMBL" id="PYGD01000004">
    <property type="protein sequence ID" value="PSK92153.1"/>
    <property type="molecule type" value="Genomic_DNA"/>
</dbReference>
<comment type="subcellular location">
    <subcellularLocation>
        <location evidence="2">Membrane</location>
        <topology evidence="2">Multi-pass membrane protein</topology>
    </subcellularLocation>
</comment>
<comment type="cofactor">
    <cofactor evidence="1">
        <name>heme b</name>
        <dbReference type="ChEBI" id="CHEBI:60344"/>
    </cofactor>
</comment>
<gene>
    <name evidence="13" type="ORF">B0I18_104251</name>
</gene>
<feature type="transmembrane region" description="Helical" evidence="12">
    <location>
        <begin position="95"/>
        <end position="113"/>
    </location>
</feature>
<feature type="transmembrane region" description="Helical" evidence="12">
    <location>
        <begin position="125"/>
        <end position="143"/>
    </location>
</feature>
<dbReference type="PANTHER" id="PTHR23289">
    <property type="entry name" value="CYTOCHROME C OXIDASE ASSEMBLY PROTEIN COX15"/>
    <property type="match status" value="1"/>
</dbReference>
<evidence type="ECO:0000256" key="2">
    <source>
        <dbReference type="ARBA" id="ARBA00004141"/>
    </source>
</evidence>
<dbReference type="GO" id="GO:0016653">
    <property type="term" value="F:oxidoreductase activity, acting on NAD(P)H, heme protein as acceptor"/>
    <property type="evidence" value="ECO:0007669"/>
    <property type="project" value="TreeGrafter"/>
</dbReference>
<keyword evidence="9 12" id="KW-0472">Membrane</keyword>
<keyword evidence="4" id="KW-0479">Metal-binding</keyword>
<keyword evidence="6" id="KW-0560">Oxidoreductase</keyword>